<sequence>MIPAFDTTGDLPPGIHHASLEELLSRFGQGEVRAHWGDILREVLALAQGTGQLEAVYVFGSFVTAKEAPADVDLFLVMARDFTGDEVAGRARLLFDRSRAAIVWGVCVYWITARTDREDFLAAWQLRREGGHRGIVEVEL</sequence>
<reference evidence="1 2" key="1">
    <citation type="journal article" date="2014" name="Nature">
        <title>An environmental bacterial taxon with a large and distinct metabolic repertoire.</title>
        <authorList>
            <person name="Wilson M.C."/>
            <person name="Mori T."/>
            <person name="Ruckert C."/>
            <person name="Uria A.R."/>
            <person name="Helf M.J."/>
            <person name="Takada K."/>
            <person name="Gernert C."/>
            <person name="Steffens U.A."/>
            <person name="Heycke N."/>
            <person name="Schmitt S."/>
            <person name="Rinke C."/>
            <person name="Helfrich E.J."/>
            <person name="Brachmann A.O."/>
            <person name="Gurgui C."/>
            <person name="Wakimoto T."/>
            <person name="Kracht M."/>
            <person name="Crusemann M."/>
            <person name="Hentschel U."/>
            <person name="Abe I."/>
            <person name="Matsunaga S."/>
            <person name="Kalinowski J."/>
            <person name="Takeyama H."/>
            <person name="Piel J."/>
        </authorList>
    </citation>
    <scope>NUCLEOTIDE SEQUENCE [LARGE SCALE GENOMIC DNA]</scope>
    <source>
        <strain evidence="2">TSY2</strain>
    </source>
</reference>
<dbReference type="Proteomes" id="UP000019140">
    <property type="component" value="Unassembled WGS sequence"/>
</dbReference>
<dbReference type="InterPro" id="IPR053860">
    <property type="entry name" value="DUF6932"/>
</dbReference>
<dbReference type="SUPFAM" id="SSF81301">
    <property type="entry name" value="Nucleotidyltransferase"/>
    <property type="match status" value="1"/>
</dbReference>
<comment type="caution">
    <text evidence="1">The sequence shown here is derived from an EMBL/GenBank/DDBJ whole genome shotgun (WGS) entry which is preliminary data.</text>
</comment>
<keyword evidence="2" id="KW-1185">Reference proteome</keyword>
<accession>W4M7C0</accession>
<dbReference type="EMBL" id="AZHX01000932">
    <property type="protein sequence ID" value="ETX05542.1"/>
    <property type="molecule type" value="Genomic_DNA"/>
</dbReference>
<evidence type="ECO:0008006" key="3">
    <source>
        <dbReference type="Google" id="ProtNLM"/>
    </source>
</evidence>
<dbReference type="Pfam" id="PF22014">
    <property type="entry name" value="DUF6932"/>
    <property type="match status" value="1"/>
</dbReference>
<proteinExistence type="predicted"/>
<organism evidence="1 2">
    <name type="scientific">Candidatus Entotheonella gemina</name>
    <dbReference type="NCBI Taxonomy" id="1429439"/>
    <lineage>
        <taxon>Bacteria</taxon>
        <taxon>Pseudomonadati</taxon>
        <taxon>Nitrospinota/Tectimicrobiota group</taxon>
        <taxon>Candidatus Tectimicrobiota</taxon>
        <taxon>Candidatus Entotheonellia</taxon>
        <taxon>Candidatus Entotheonellales</taxon>
        <taxon>Candidatus Entotheonellaceae</taxon>
        <taxon>Candidatus Entotheonella</taxon>
    </lineage>
</organism>
<evidence type="ECO:0000313" key="2">
    <source>
        <dbReference type="Proteomes" id="UP000019140"/>
    </source>
</evidence>
<dbReference type="InterPro" id="IPR043519">
    <property type="entry name" value="NT_sf"/>
</dbReference>
<evidence type="ECO:0000313" key="1">
    <source>
        <dbReference type="EMBL" id="ETX05542.1"/>
    </source>
</evidence>
<gene>
    <name evidence="1" type="ORF">ETSY2_22320</name>
</gene>
<protein>
    <recommendedName>
        <fullName evidence="3">Polymerase beta nucleotidyltransferase domain-containing protein</fullName>
    </recommendedName>
</protein>
<name>W4M7C0_9BACT</name>
<dbReference type="HOGENOM" id="CLU_136656_0_0_7"/>
<dbReference type="AlphaFoldDB" id="W4M7C0"/>